<evidence type="ECO:0000259" key="1">
    <source>
        <dbReference type="Pfam" id="PF18863"/>
    </source>
</evidence>
<dbReference type="AlphaFoldDB" id="A0AAW3FJH7"/>
<name>A0AAW3FJH7_LACPN</name>
<reference evidence="2 3" key="1">
    <citation type="journal article" date="2014" name="Genome Announc.">
        <title>Draft Genome Sequence of Lactobacillus plantarum CMPG5300, a Human Vaginal Isolate.</title>
        <authorList>
            <person name="Malik S."/>
            <person name="Siezen R.J."/>
            <person name="Renckens B."/>
            <person name="Vaneechoutte M."/>
            <person name="Vanderleyden J."/>
            <person name="Lebeer S."/>
        </authorList>
    </citation>
    <scope>NUCLEOTIDE SEQUENCE [LARGE SCALE GENOMIC DNA]</scope>
    <source>
        <strain evidence="2 3">CMPG5300</strain>
    </source>
</reference>
<dbReference type="InterPro" id="IPR049503">
    <property type="entry name" value="AbiJ_NTD4"/>
</dbReference>
<accession>A0AAW3FJH7</accession>
<dbReference type="Proteomes" id="UP000029801">
    <property type="component" value="Chromosome"/>
</dbReference>
<sequence length="279" mass="32513">MKFSERMGFVEVDNVIQFKSMSQRLKNDIFNFWRDEIERLYLNNPYSNHNETEINEFLWTHYFHETKPIGYDYIDTSQITAYYKIMKFYEVYDFLEFLMQTLLNNPVDTKKINQVLELNHSGFRFIGNQLEPISSETDIKNLESGLNLSIDDGHLQKAINELGKRENINLNTIMKESIDAVETATHQIAAELFDGQPKDTMGRSIAILKDNGFIENHPAYLKAFSNLYGYSSDGGIRHPKNRDYKVDQAEATFMLEICSAFISMLSLKKSDYKTKDLNK</sequence>
<dbReference type="EMBL" id="AXZV01000020">
    <property type="protein sequence ID" value="KGH41375.1"/>
    <property type="molecule type" value="Genomic_DNA"/>
</dbReference>
<organism evidence="2 3">
    <name type="scientific">Lactiplantibacillus plantarum CMPG5300</name>
    <dbReference type="NCBI Taxonomy" id="1304889"/>
    <lineage>
        <taxon>Bacteria</taxon>
        <taxon>Bacillati</taxon>
        <taxon>Bacillota</taxon>
        <taxon>Bacilli</taxon>
        <taxon>Lactobacillales</taxon>
        <taxon>Lactobacillaceae</taxon>
        <taxon>Lactiplantibacillus</taxon>
    </lineage>
</organism>
<comment type="caution">
    <text evidence="2">The sequence shown here is derived from an EMBL/GenBank/DDBJ whole genome shotgun (WGS) entry which is preliminary data.</text>
</comment>
<protein>
    <submittedName>
        <fullName evidence="2">Prophage protein</fullName>
    </submittedName>
</protein>
<evidence type="ECO:0000313" key="3">
    <source>
        <dbReference type="Proteomes" id="UP000029801"/>
    </source>
</evidence>
<feature type="domain" description="HEPN AbiJ-N-terminal" evidence="1">
    <location>
        <begin position="1"/>
        <end position="144"/>
    </location>
</feature>
<proteinExistence type="predicted"/>
<evidence type="ECO:0000313" key="2">
    <source>
        <dbReference type="EMBL" id="KGH41375.1"/>
    </source>
</evidence>
<dbReference type="Pfam" id="PF18863">
    <property type="entry name" value="AbiJ_NTD4"/>
    <property type="match status" value="1"/>
</dbReference>
<dbReference type="RefSeq" id="WP_047674570.1">
    <property type="nucleotide sequence ID" value="NZ_CM002918.1"/>
</dbReference>
<gene>
    <name evidence="2" type="ORF">CMPG5300_3029</name>
</gene>